<reference evidence="15 16" key="1">
    <citation type="submission" date="2018-01" db="EMBL/GenBank/DDBJ databases">
        <title>Metagenomic assembled genomes from two thermal pools in the Uzon Caldera, Kamchatka, Russia.</title>
        <authorList>
            <person name="Wilkins L."/>
            <person name="Ettinger C."/>
        </authorList>
    </citation>
    <scope>NUCLEOTIDE SEQUENCE [LARGE SCALE GENOMIC DNA]</scope>
    <source>
        <strain evidence="15">ZAV-08</strain>
    </source>
</reference>
<dbReference type="PANTHER" id="PTHR22926">
    <property type="entry name" value="PHOSPHO-N-ACETYLMURAMOYL-PENTAPEPTIDE-TRANSFERASE"/>
    <property type="match status" value="1"/>
</dbReference>
<comment type="subcellular location">
    <subcellularLocation>
        <location evidence="12">Cell membrane</location>
        <topology evidence="12">Multi-pass membrane protein</topology>
    </subcellularLocation>
    <subcellularLocation>
        <location evidence="1">Membrane</location>
        <topology evidence="1">Multi-pass membrane protein</topology>
    </subcellularLocation>
</comment>
<feature type="transmembrane region" description="Helical" evidence="12">
    <location>
        <begin position="166"/>
        <end position="185"/>
    </location>
</feature>
<keyword evidence="5 12" id="KW-0812">Transmembrane</keyword>
<dbReference type="EMBL" id="PNIK01000062">
    <property type="protein sequence ID" value="PMP66960.1"/>
    <property type="molecule type" value="Genomic_DNA"/>
</dbReference>
<feature type="transmembrane region" description="Helical" evidence="12">
    <location>
        <begin position="134"/>
        <end position="154"/>
    </location>
</feature>
<dbReference type="GO" id="GO:0071555">
    <property type="term" value="P:cell wall organization"/>
    <property type="evidence" value="ECO:0007669"/>
    <property type="project" value="UniProtKB-KW"/>
</dbReference>
<feature type="transmembrane region" description="Helical" evidence="12">
    <location>
        <begin position="73"/>
        <end position="90"/>
    </location>
</feature>
<evidence type="ECO:0000256" key="12">
    <source>
        <dbReference type="HAMAP-Rule" id="MF_00038"/>
    </source>
</evidence>
<accession>A0A2N7PN90</accession>
<dbReference type="InterPro" id="IPR003524">
    <property type="entry name" value="PNAcMuramoyl-5peptid_Trfase"/>
</dbReference>
<keyword evidence="4 12" id="KW-0808">Transferase</keyword>
<organism evidence="15 16">
    <name type="scientific">Thermodesulfobacterium geofontis</name>
    <dbReference type="NCBI Taxonomy" id="1295609"/>
    <lineage>
        <taxon>Bacteria</taxon>
        <taxon>Pseudomonadati</taxon>
        <taxon>Thermodesulfobacteriota</taxon>
        <taxon>Thermodesulfobacteria</taxon>
        <taxon>Thermodesulfobacteriales</taxon>
        <taxon>Thermodesulfobacteriaceae</taxon>
        <taxon>Thermodesulfobacterium</taxon>
    </lineage>
</organism>
<dbReference type="InterPro" id="IPR000715">
    <property type="entry name" value="Glycosyl_transferase_4"/>
</dbReference>
<dbReference type="NCBIfam" id="TIGR00445">
    <property type="entry name" value="mraY"/>
    <property type="match status" value="1"/>
</dbReference>
<feature type="transmembrane region" description="Helical" evidence="12">
    <location>
        <begin position="288"/>
        <end position="309"/>
    </location>
</feature>
<feature type="binding site" evidence="14">
    <location>
        <position position="190"/>
    </location>
    <ligand>
        <name>Mg(2+)</name>
        <dbReference type="ChEBI" id="CHEBI:18420"/>
    </ligand>
</feature>
<keyword evidence="6 12" id="KW-0133">Cell shape</keyword>
<evidence type="ECO:0000256" key="4">
    <source>
        <dbReference type="ARBA" id="ARBA00022679"/>
    </source>
</evidence>
<keyword evidence="10 12" id="KW-0131">Cell cycle</keyword>
<dbReference type="PANTHER" id="PTHR22926:SF5">
    <property type="entry name" value="PHOSPHO-N-ACETYLMURAMOYL-PENTAPEPTIDE-TRANSFERASE HOMOLOG"/>
    <property type="match status" value="1"/>
</dbReference>
<dbReference type="AlphaFoldDB" id="A0A2N7PN90"/>
<comment type="similarity">
    <text evidence="2 12">Belongs to the glycosyltransferase 4 family. MraY subfamily.</text>
</comment>
<keyword evidence="12 14" id="KW-0460">Magnesium</keyword>
<dbReference type="GO" id="GO:0051992">
    <property type="term" value="F:UDP-N-acetylmuramoyl-L-alanyl-D-glutamyl-meso-2,6-diaminopimelyl-D-alanyl-D-alanine:undecaprenyl-phosphate transferase activity"/>
    <property type="evidence" value="ECO:0007669"/>
    <property type="project" value="RHEA"/>
</dbReference>
<keyword evidence="7 12" id="KW-0573">Peptidoglycan synthesis</keyword>
<evidence type="ECO:0000256" key="14">
    <source>
        <dbReference type="PIRSR" id="PIRSR600715-1"/>
    </source>
</evidence>
<protein>
    <recommendedName>
        <fullName evidence="12 13">Phospho-N-acetylmuramoyl-pentapeptide-transferase</fullName>
        <ecNumber evidence="12 13">2.7.8.13</ecNumber>
    </recommendedName>
    <alternativeName>
        <fullName evidence="12">UDP-MurNAc-pentapeptide phosphotransferase</fullName>
    </alternativeName>
</protein>
<evidence type="ECO:0000256" key="1">
    <source>
        <dbReference type="ARBA" id="ARBA00004141"/>
    </source>
</evidence>
<feature type="transmembrane region" description="Helical" evidence="12">
    <location>
        <begin position="22"/>
        <end position="45"/>
    </location>
</feature>
<keyword evidence="12 14" id="KW-0479">Metal-binding</keyword>
<keyword evidence="12" id="KW-1003">Cell membrane</keyword>
<feature type="transmembrane region" description="Helical" evidence="12">
    <location>
        <begin position="96"/>
        <end position="114"/>
    </location>
</feature>
<evidence type="ECO:0000313" key="15">
    <source>
        <dbReference type="EMBL" id="PMP66960.1"/>
    </source>
</evidence>
<comment type="function">
    <text evidence="12">Catalyzes the initial step of the lipid cycle reactions in the biosynthesis of the cell wall peptidoglycan: transfers peptidoglycan precursor phospho-MurNAc-pentapeptide from UDP-MurNAc-pentapeptide onto the lipid carrier undecaprenyl phosphate, yielding undecaprenyl-pyrophosphoryl-MurNAc-pentapeptide, known as lipid I.</text>
</comment>
<dbReference type="HAMAP" id="MF_00038">
    <property type="entry name" value="MraY"/>
    <property type="match status" value="1"/>
</dbReference>
<keyword evidence="11 12" id="KW-0961">Cell wall biogenesis/degradation</keyword>
<evidence type="ECO:0000256" key="6">
    <source>
        <dbReference type="ARBA" id="ARBA00022960"/>
    </source>
</evidence>
<evidence type="ECO:0000256" key="3">
    <source>
        <dbReference type="ARBA" id="ARBA00022618"/>
    </source>
</evidence>
<keyword evidence="3 12" id="KW-0132">Cell division</keyword>
<dbReference type="Pfam" id="PF00953">
    <property type="entry name" value="Glycos_transf_4"/>
    <property type="match status" value="1"/>
</dbReference>
<dbReference type="GO" id="GO:0051301">
    <property type="term" value="P:cell division"/>
    <property type="evidence" value="ECO:0007669"/>
    <property type="project" value="UniProtKB-KW"/>
</dbReference>
<sequence>MLYHLLYSLKDISILFNVFKYITFRMICGALTAFILVYIFMPYFIKFMKEKQFGQIVRDEGPAHHKAKTGTPTMGGVIIVSSVVVSALLWCNLTNYLVWVVLFILLNFGFMGFLDDFLKIKRKKNLGLRAREKILVQILIVCIFYFVLFKFLNFPTTLNFPFFKKLIVDIGNFYLIFSMLVIIGSSNAMNLTDGLDGLAIVPFIVVAGVYSILSYVAGHIKFSSYLYLPYVPYAGELAILCAILVGAGLGFLWYNSHPAEIFMGDVGSLALGATLGAIAIIIKQEFLLVIAGGLFVMEALSVILQVGYFKLTKGKRIFRMAPLHHHFELKGWPENKVVVRFWIISVIFGLLALSTLKIR</sequence>
<evidence type="ECO:0000313" key="16">
    <source>
        <dbReference type="Proteomes" id="UP000235460"/>
    </source>
</evidence>
<evidence type="ECO:0000256" key="5">
    <source>
        <dbReference type="ARBA" id="ARBA00022692"/>
    </source>
</evidence>
<dbReference type="CDD" id="cd06852">
    <property type="entry name" value="GT_MraY"/>
    <property type="match status" value="1"/>
</dbReference>
<dbReference type="UniPathway" id="UPA00219"/>
<dbReference type="EC" id="2.7.8.13" evidence="12 13"/>
<dbReference type="Proteomes" id="UP000235460">
    <property type="component" value="Unassembled WGS sequence"/>
</dbReference>
<feature type="transmembrane region" description="Helical" evidence="12">
    <location>
        <begin position="337"/>
        <end position="356"/>
    </location>
</feature>
<comment type="cofactor">
    <cofactor evidence="12 14">
        <name>Mg(2+)</name>
        <dbReference type="ChEBI" id="CHEBI:18420"/>
    </cofactor>
</comment>
<feature type="transmembrane region" description="Helical" evidence="12">
    <location>
        <begin position="261"/>
        <end position="282"/>
    </location>
</feature>
<dbReference type="Pfam" id="PF10555">
    <property type="entry name" value="MraY_sig1"/>
    <property type="match status" value="1"/>
</dbReference>
<evidence type="ECO:0000256" key="7">
    <source>
        <dbReference type="ARBA" id="ARBA00022984"/>
    </source>
</evidence>
<evidence type="ECO:0000256" key="10">
    <source>
        <dbReference type="ARBA" id="ARBA00023306"/>
    </source>
</evidence>
<feature type="binding site" evidence="14">
    <location>
        <position position="265"/>
    </location>
    <ligand>
        <name>Mg(2+)</name>
        <dbReference type="ChEBI" id="CHEBI:18420"/>
    </ligand>
</feature>
<evidence type="ECO:0000256" key="9">
    <source>
        <dbReference type="ARBA" id="ARBA00023136"/>
    </source>
</evidence>
<evidence type="ECO:0000256" key="11">
    <source>
        <dbReference type="ARBA" id="ARBA00023316"/>
    </source>
</evidence>
<evidence type="ECO:0000256" key="13">
    <source>
        <dbReference type="NCBIfam" id="TIGR00445"/>
    </source>
</evidence>
<dbReference type="PROSITE" id="PS01348">
    <property type="entry name" value="MRAY_2"/>
    <property type="match status" value="1"/>
</dbReference>
<dbReference type="GO" id="GO:0008963">
    <property type="term" value="F:phospho-N-acetylmuramoyl-pentapeptide-transferase activity"/>
    <property type="evidence" value="ECO:0007669"/>
    <property type="project" value="UniProtKB-UniRule"/>
</dbReference>
<comment type="catalytic activity">
    <reaction evidence="12">
        <text>UDP-N-acetyl-alpha-D-muramoyl-L-alanyl-gamma-D-glutamyl-meso-2,6-diaminopimeloyl-D-alanyl-D-alanine + di-trans,octa-cis-undecaprenyl phosphate = di-trans,octa-cis-undecaprenyl diphospho-N-acetyl-alpha-D-muramoyl-L-alanyl-D-glutamyl-meso-2,6-diaminopimeloyl-D-alanyl-D-alanine + UMP</text>
        <dbReference type="Rhea" id="RHEA:28386"/>
        <dbReference type="ChEBI" id="CHEBI:57865"/>
        <dbReference type="ChEBI" id="CHEBI:60392"/>
        <dbReference type="ChEBI" id="CHEBI:61386"/>
        <dbReference type="ChEBI" id="CHEBI:61387"/>
        <dbReference type="EC" id="2.7.8.13"/>
    </reaction>
</comment>
<dbReference type="GO" id="GO:0046872">
    <property type="term" value="F:metal ion binding"/>
    <property type="evidence" value="ECO:0007669"/>
    <property type="project" value="UniProtKB-KW"/>
</dbReference>
<name>A0A2N7PN90_9BACT</name>
<comment type="caution">
    <text evidence="15">The sequence shown here is derived from an EMBL/GenBank/DDBJ whole genome shotgun (WGS) entry which is preliminary data.</text>
</comment>
<evidence type="ECO:0000256" key="8">
    <source>
        <dbReference type="ARBA" id="ARBA00022989"/>
    </source>
</evidence>
<feature type="transmembrane region" description="Helical" evidence="12">
    <location>
        <begin position="197"/>
        <end position="217"/>
    </location>
</feature>
<proteinExistence type="inferred from homology"/>
<keyword evidence="9 12" id="KW-0472">Membrane</keyword>
<dbReference type="GO" id="GO:0009252">
    <property type="term" value="P:peptidoglycan biosynthetic process"/>
    <property type="evidence" value="ECO:0007669"/>
    <property type="project" value="UniProtKB-UniRule"/>
</dbReference>
<keyword evidence="8 12" id="KW-1133">Transmembrane helix</keyword>
<gene>
    <name evidence="12" type="primary">mraY</name>
    <name evidence="15" type="ORF">C0190_04385</name>
</gene>
<comment type="pathway">
    <text evidence="12">Cell wall biogenesis; peptidoglycan biosynthesis.</text>
</comment>
<feature type="transmembrane region" description="Helical" evidence="12">
    <location>
        <begin position="237"/>
        <end position="254"/>
    </location>
</feature>
<evidence type="ECO:0000256" key="2">
    <source>
        <dbReference type="ARBA" id="ARBA00005583"/>
    </source>
</evidence>
<dbReference type="InterPro" id="IPR018480">
    <property type="entry name" value="PNAcMuramoyl-5peptid_Trfase_CS"/>
</dbReference>
<dbReference type="PROSITE" id="PS01347">
    <property type="entry name" value="MRAY_1"/>
    <property type="match status" value="1"/>
</dbReference>
<dbReference type="GO" id="GO:0005886">
    <property type="term" value="C:plasma membrane"/>
    <property type="evidence" value="ECO:0007669"/>
    <property type="project" value="UniProtKB-SubCell"/>
</dbReference>
<dbReference type="GO" id="GO:0008360">
    <property type="term" value="P:regulation of cell shape"/>
    <property type="evidence" value="ECO:0007669"/>
    <property type="project" value="UniProtKB-KW"/>
</dbReference>